<dbReference type="PANTHER" id="PTHR10683">
    <property type="entry name" value="TRANSALDOLASE"/>
    <property type="match status" value="1"/>
</dbReference>
<dbReference type="Gene3D" id="3.20.20.70">
    <property type="entry name" value="Aldolase class I"/>
    <property type="match status" value="1"/>
</dbReference>
<dbReference type="InterPro" id="IPR004732">
    <property type="entry name" value="Transaldolase_2"/>
</dbReference>
<dbReference type="EMBL" id="JBHSAX010000013">
    <property type="protein sequence ID" value="MFC3962917.1"/>
    <property type="molecule type" value="Genomic_DNA"/>
</dbReference>
<dbReference type="CDD" id="cd00955">
    <property type="entry name" value="Transaldolase_like"/>
    <property type="match status" value="1"/>
</dbReference>
<evidence type="ECO:0000256" key="8">
    <source>
        <dbReference type="ARBA" id="ARBA00022679"/>
    </source>
</evidence>
<comment type="similarity">
    <text evidence="4 12">Belongs to the transaldolase family. Type 2 subfamily.</text>
</comment>
<feature type="active site" description="Schiff-base intermediate with substrate" evidence="12">
    <location>
        <position position="142"/>
    </location>
</feature>
<dbReference type="RefSeq" id="WP_378612668.1">
    <property type="nucleotide sequence ID" value="NZ_JBHSAX010000013.1"/>
</dbReference>
<keyword evidence="10 12" id="KW-0704">Schiff base</keyword>
<evidence type="ECO:0000313" key="14">
    <source>
        <dbReference type="Proteomes" id="UP001595696"/>
    </source>
</evidence>
<reference evidence="14" key="1">
    <citation type="journal article" date="2019" name="Int. J. Syst. Evol. Microbiol.">
        <title>The Global Catalogue of Microorganisms (GCM) 10K type strain sequencing project: providing services to taxonomists for standard genome sequencing and annotation.</title>
        <authorList>
            <consortium name="The Broad Institute Genomics Platform"/>
            <consortium name="The Broad Institute Genome Sequencing Center for Infectious Disease"/>
            <person name="Wu L."/>
            <person name="Ma J."/>
        </authorList>
    </citation>
    <scope>NUCLEOTIDE SEQUENCE [LARGE SCALE GENOMIC DNA]</scope>
    <source>
        <strain evidence="14">CGMCC 4.7330</strain>
    </source>
</reference>
<accession>A0ABV8DU70</accession>
<evidence type="ECO:0000256" key="9">
    <source>
        <dbReference type="ARBA" id="ARBA00023126"/>
    </source>
</evidence>
<dbReference type="InterPro" id="IPR001585">
    <property type="entry name" value="TAL/FSA"/>
</dbReference>
<dbReference type="PIRSF" id="PIRSF036915">
    <property type="entry name" value="Trnald_Bac_Plnt"/>
    <property type="match status" value="1"/>
</dbReference>
<dbReference type="InterPro" id="IPR018225">
    <property type="entry name" value="Transaldolase_AS"/>
</dbReference>
<comment type="function">
    <text evidence="1 12">Transaldolase is important for the balance of metabolites in the pentose-phosphate pathway.</text>
</comment>
<keyword evidence="14" id="KW-1185">Reference proteome</keyword>
<comment type="caution">
    <text evidence="13">The sequence shown here is derived from an EMBL/GenBank/DDBJ whole genome shotgun (WGS) entry which is preliminary data.</text>
</comment>
<keyword evidence="8 12" id="KW-0808">Transferase</keyword>
<evidence type="ECO:0000256" key="2">
    <source>
        <dbReference type="ARBA" id="ARBA00004496"/>
    </source>
</evidence>
<evidence type="ECO:0000256" key="1">
    <source>
        <dbReference type="ARBA" id="ARBA00003518"/>
    </source>
</evidence>
<proteinExistence type="inferred from homology"/>
<dbReference type="PANTHER" id="PTHR10683:SF31">
    <property type="entry name" value="TRANSALDOLASE"/>
    <property type="match status" value="1"/>
</dbReference>
<name>A0ABV8DU70_9NOCA</name>
<dbReference type="NCBIfam" id="TIGR00876">
    <property type="entry name" value="tal_mycobact"/>
    <property type="match status" value="1"/>
</dbReference>
<evidence type="ECO:0000256" key="4">
    <source>
        <dbReference type="ARBA" id="ARBA00008426"/>
    </source>
</evidence>
<protein>
    <recommendedName>
        <fullName evidence="6 12">Transaldolase</fullName>
        <ecNumber evidence="5 12">2.2.1.2</ecNumber>
    </recommendedName>
</protein>
<evidence type="ECO:0000313" key="13">
    <source>
        <dbReference type="EMBL" id="MFC3962917.1"/>
    </source>
</evidence>
<evidence type="ECO:0000256" key="12">
    <source>
        <dbReference type="HAMAP-Rule" id="MF_00493"/>
    </source>
</evidence>
<keyword evidence="9 12" id="KW-0570">Pentose shunt</keyword>
<dbReference type="PROSITE" id="PS01054">
    <property type="entry name" value="TRANSALDOLASE_1"/>
    <property type="match status" value="1"/>
</dbReference>
<dbReference type="GO" id="GO:0004801">
    <property type="term" value="F:transaldolase activity"/>
    <property type="evidence" value="ECO:0007669"/>
    <property type="project" value="UniProtKB-EC"/>
</dbReference>
<evidence type="ECO:0000256" key="3">
    <source>
        <dbReference type="ARBA" id="ARBA00004857"/>
    </source>
</evidence>
<comment type="pathway">
    <text evidence="3 12">Carbohydrate degradation; pentose phosphate pathway; D-glyceraldehyde 3-phosphate and beta-D-fructose 6-phosphate from D-ribose 5-phosphate and D-xylulose 5-phosphate (non-oxidative stage): step 2/3.</text>
</comment>
<dbReference type="InterPro" id="IPR013785">
    <property type="entry name" value="Aldolase_TIM"/>
</dbReference>
<dbReference type="HAMAP" id="MF_00493">
    <property type="entry name" value="Transaldolase_2"/>
    <property type="match status" value="1"/>
</dbReference>
<dbReference type="Proteomes" id="UP001595696">
    <property type="component" value="Unassembled WGS sequence"/>
</dbReference>
<dbReference type="EC" id="2.2.1.2" evidence="5 12"/>
<comment type="catalytic activity">
    <reaction evidence="11 12">
        <text>D-sedoheptulose 7-phosphate + D-glyceraldehyde 3-phosphate = D-erythrose 4-phosphate + beta-D-fructose 6-phosphate</text>
        <dbReference type="Rhea" id="RHEA:17053"/>
        <dbReference type="ChEBI" id="CHEBI:16897"/>
        <dbReference type="ChEBI" id="CHEBI:57483"/>
        <dbReference type="ChEBI" id="CHEBI:57634"/>
        <dbReference type="ChEBI" id="CHEBI:59776"/>
        <dbReference type="EC" id="2.2.1.2"/>
    </reaction>
</comment>
<evidence type="ECO:0000256" key="6">
    <source>
        <dbReference type="ARBA" id="ARBA00018292"/>
    </source>
</evidence>
<comment type="subcellular location">
    <subcellularLocation>
        <location evidence="2 12">Cytoplasm</location>
    </subcellularLocation>
</comment>
<dbReference type="NCBIfam" id="NF002881">
    <property type="entry name" value="PRK03343.1"/>
    <property type="match status" value="1"/>
</dbReference>
<dbReference type="SUPFAM" id="SSF51569">
    <property type="entry name" value="Aldolase"/>
    <property type="match status" value="1"/>
</dbReference>
<evidence type="ECO:0000256" key="11">
    <source>
        <dbReference type="ARBA" id="ARBA00048810"/>
    </source>
</evidence>
<evidence type="ECO:0000256" key="5">
    <source>
        <dbReference type="ARBA" id="ARBA00013151"/>
    </source>
</evidence>
<dbReference type="Pfam" id="PF00923">
    <property type="entry name" value="TAL_FSA"/>
    <property type="match status" value="1"/>
</dbReference>
<organism evidence="13 14">
    <name type="scientific">Nocardia jiangsuensis</name>
    <dbReference type="NCBI Taxonomy" id="1691563"/>
    <lineage>
        <taxon>Bacteria</taxon>
        <taxon>Bacillati</taxon>
        <taxon>Actinomycetota</taxon>
        <taxon>Actinomycetes</taxon>
        <taxon>Mycobacteriales</taxon>
        <taxon>Nocardiaceae</taxon>
        <taxon>Nocardia</taxon>
    </lineage>
</organism>
<gene>
    <name evidence="12 13" type="primary">tal</name>
    <name evidence="13" type="ORF">ACFO0B_13060</name>
</gene>
<keyword evidence="7 12" id="KW-0963">Cytoplasm</keyword>
<sequence length="378" mass="40495">MAQNPNLTALSEAGVSVWLDDLSRDRIRSGNLAELIETRGVVGVTTNPTIFQQALSKGDAYNDQVRELTEQRADADSAIRTITTDDVRSACDVFAPVFEASGGVNGRVSIEVDPRLAFDADKTAAQAVELWKIVDRPNLFIKIPATEAGLPAITATIGEGISVNVTLIFSVERYRAVMGAYLDGLRRARTAGHDLAKIHSVASFFVSRVDSEIDKRLEAIGTDEALALRGKAAVANARLAYAEYESVFNGGSHGSTYDQLASAGANRQRPLWASTGVKNKDYPDTMYVTELVAPNTVNTLPEATLQAFADHGEVRGDTVSGTAAEAAALFEQLATAGVDLDDVFATLEREGVDKFEKSWEELLSTTAAELGAAEHGDR</sequence>
<evidence type="ECO:0000256" key="7">
    <source>
        <dbReference type="ARBA" id="ARBA00022490"/>
    </source>
</evidence>
<evidence type="ECO:0000256" key="10">
    <source>
        <dbReference type="ARBA" id="ARBA00023270"/>
    </source>
</evidence>